<dbReference type="PANTHER" id="PTHR35851">
    <property type="entry name" value="CELL DIVISION PROTEIN FTSQ"/>
    <property type="match status" value="1"/>
</dbReference>
<accession>A0ABT1W2T9</accession>
<proteinExistence type="inferred from homology"/>
<dbReference type="Pfam" id="PF08478">
    <property type="entry name" value="POTRA_1"/>
    <property type="match status" value="1"/>
</dbReference>
<feature type="compositionally biased region" description="Basic and acidic residues" evidence="10">
    <location>
        <begin position="287"/>
        <end position="296"/>
    </location>
</feature>
<dbReference type="Gene3D" id="3.10.20.310">
    <property type="entry name" value="membrane protein fhac"/>
    <property type="match status" value="1"/>
</dbReference>
<keyword evidence="7 9" id="KW-0472">Membrane</keyword>
<evidence type="ECO:0000256" key="7">
    <source>
        <dbReference type="ARBA" id="ARBA00023136"/>
    </source>
</evidence>
<evidence type="ECO:0000256" key="10">
    <source>
        <dbReference type="SAM" id="MobiDB-lite"/>
    </source>
</evidence>
<keyword evidence="5 9" id="KW-0812">Transmembrane</keyword>
<feature type="compositionally biased region" description="Polar residues" evidence="10">
    <location>
        <begin position="311"/>
        <end position="327"/>
    </location>
</feature>
<dbReference type="GO" id="GO:0051301">
    <property type="term" value="P:cell division"/>
    <property type="evidence" value="ECO:0007669"/>
    <property type="project" value="UniProtKB-KW"/>
</dbReference>
<feature type="compositionally biased region" description="Low complexity" evidence="10">
    <location>
        <begin position="297"/>
        <end position="310"/>
    </location>
</feature>
<keyword evidence="3 9" id="KW-0997">Cell inner membrane</keyword>
<evidence type="ECO:0000256" key="4">
    <source>
        <dbReference type="ARBA" id="ARBA00022618"/>
    </source>
</evidence>
<keyword evidence="6 9" id="KW-1133">Transmembrane helix</keyword>
<comment type="function">
    <text evidence="9">Essential cell division protein.</text>
</comment>
<dbReference type="InterPro" id="IPR026579">
    <property type="entry name" value="FtsQ"/>
</dbReference>
<dbReference type="InterPro" id="IPR005548">
    <property type="entry name" value="Cell_div_FtsQ/DivIB_C"/>
</dbReference>
<evidence type="ECO:0000256" key="6">
    <source>
        <dbReference type="ARBA" id="ARBA00022989"/>
    </source>
</evidence>
<dbReference type="InterPro" id="IPR034746">
    <property type="entry name" value="POTRA"/>
</dbReference>
<reference evidence="12 13" key="1">
    <citation type="submission" date="2022-06" db="EMBL/GenBank/DDBJ databases">
        <title>Endosaccharibacter gen. nov., sp. nov., endophytic bacteria isolated from sugarcane.</title>
        <authorList>
            <person name="Pitiwittayakul N."/>
            <person name="Yukphan P."/>
            <person name="Charoenyingcharoen P."/>
            <person name="Tanasupawat S."/>
        </authorList>
    </citation>
    <scope>NUCLEOTIDE SEQUENCE [LARGE SCALE GENOMIC DNA]</scope>
    <source>
        <strain evidence="12 13">KSS8</strain>
    </source>
</reference>
<dbReference type="InterPro" id="IPR013685">
    <property type="entry name" value="POTRA_FtsQ_type"/>
</dbReference>
<dbReference type="PROSITE" id="PS51779">
    <property type="entry name" value="POTRA"/>
    <property type="match status" value="1"/>
</dbReference>
<evidence type="ECO:0000256" key="1">
    <source>
        <dbReference type="ARBA" id="ARBA00004370"/>
    </source>
</evidence>
<dbReference type="InterPro" id="IPR045335">
    <property type="entry name" value="FtsQ_C_sf"/>
</dbReference>
<dbReference type="RefSeq" id="WP_422862619.1">
    <property type="nucleotide sequence ID" value="NZ_JAMSKV010000001.1"/>
</dbReference>
<name>A0ABT1W2T9_9PROT</name>
<gene>
    <name evidence="9" type="primary">ftsQ</name>
    <name evidence="12" type="ORF">NFI95_01780</name>
</gene>
<evidence type="ECO:0000259" key="11">
    <source>
        <dbReference type="PROSITE" id="PS51779"/>
    </source>
</evidence>
<keyword evidence="13" id="KW-1185">Reference proteome</keyword>
<evidence type="ECO:0000256" key="5">
    <source>
        <dbReference type="ARBA" id="ARBA00022692"/>
    </source>
</evidence>
<evidence type="ECO:0000313" key="12">
    <source>
        <dbReference type="EMBL" id="MCQ8277181.1"/>
    </source>
</evidence>
<comment type="similarity">
    <text evidence="9">Belongs to the FtsQ/DivIB family. FtsQ subfamily.</text>
</comment>
<keyword evidence="4 9" id="KW-0132">Cell division</keyword>
<dbReference type="PANTHER" id="PTHR35851:SF1">
    <property type="entry name" value="CELL DIVISION PROTEIN FTSQ"/>
    <property type="match status" value="1"/>
</dbReference>
<protein>
    <recommendedName>
        <fullName evidence="9">Cell division protein FtsQ</fullName>
    </recommendedName>
</protein>
<keyword evidence="2 9" id="KW-1003">Cell membrane</keyword>
<sequence>MPRLKPRAQPTGGLMDRPSRAAIFARRQKRLLRPALGGAVLLGLVGGGVWFAHLMNDEARFAPLRAEMGARAALHVARIEIYGRDMTPEASVMKALGVSVGDDILGFSVEEARKRLDALTFVERSTVERRLPGTIVVRLQERRPYAVWQNQGRFVLIDRNGQVVADQGMNGKDAEAFAQLPLVVGAGAPEAAEGLIEALAAQPDVRAHVVAAVRVGMRRWNLTLRNGCDVLLPEGAEPQALARLAQLQHDHQLLVRPLEAIDMRLPDRLVIRPRPAPAPEAEPADGADARPADARSADAGADHAAIARPASTVTQKTRSGASGTHSPVGSAARHGDNGDTDADSPPDSGADQALDSGRRPA</sequence>
<evidence type="ECO:0000256" key="2">
    <source>
        <dbReference type="ARBA" id="ARBA00022475"/>
    </source>
</evidence>
<evidence type="ECO:0000256" key="3">
    <source>
        <dbReference type="ARBA" id="ARBA00022519"/>
    </source>
</evidence>
<comment type="subcellular location">
    <subcellularLocation>
        <location evidence="9">Cell inner membrane</location>
        <topology evidence="9">Single-pass type II membrane protein</topology>
    </subcellularLocation>
    <subcellularLocation>
        <location evidence="1">Membrane</location>
    </subcellularLocation>
    <text evidence="9">Localizes to the division septum.</text>
</comment>
<dbReference type="EMBL" id="JAMSKV010000001">
    <property type="protein sequence ID" value="MCQ8277181.1"/>
    <property type="molecule type" value="Genomic_DNA"/>
</dbReference>
<dbReference type="Proteomes" id="UP001524587">
    <property type="component" value="Unassembled WGS sequence"/>
</dbReference>
<feature type="transmembrane region" description="Helical" evidence="9">
    <location>
        <begin position="35"/>
        <end position="55"/>
    </location>
</feature>
<dbReference type="Gene3D" id="3.40.50.11690">
    <property type="entry name" value="Cell division protein FtsQ/DivIB"/>
    <property type="match status" value="1"/>
</dbReference>
<dbReference type="HAMAP" id="MF_00911">
    <property type="entry name" value="FtsQ_subfam"/>
    <property type="match status" value="1"/>
</dbReference>
<dbReference type="Pfam" id="PF03799">
    <property type="entry name" value="FtsQ_DivIB_C"/>
    <property type="match status" value="1"/>
</dbReference>
<comment type="caution">
    <text evidence="12">The sequence shown here is derived from an EMBL/GenBank/DDBJ whole genome shotgun (WGS) entry which is preliminary data.</text>
</comment>
<evidence type="ECO:0000313" key="13">
    <source>
        <dbReference type="Proteomes" id="UP001524587"/>
    </source>
</evidence>
<keyword evidence="8 9" id="KW-0131">Cell cycle</keyword>
<feature type="region of interest" description="Disordered" evidence="10">
    <location>
        <begin position="273"/>
        <end position="361"/>
    </location>
</feature>
<feature type="domain" description="POTRA" evidence="11">
    <location>
        <begin position="74"/>
        <end position="142"/>
    </location>
</feature>
<evidence type="ECO:0000256" key="9">
    <source>
        <dbReference type="HAMAP-Rule" id="MF_00911"/>
    </source>
</evidence>
<organism evidence="12 13">
    <name type="scientific">Endosaccharibacter trunci</name>
    <dbReference type="NCBI Taxonomy" id="2812733"/>
    <lineage>
        <taxon>Bacteria</taxon>
        <taxon>Pseudomonadati</taxon>
        <taxon>Pseudomonadota</taxon>
        <taxon>Alphaproteobacteria</taxon>
        <taxon>Acetobacterales</taxon>
        <taxon>Acetobacteraceae</taxon>
        <taxon>Endosaccharibacter</taxon>
    </lineage>
</organism>
<evidence type="ECO:0000256" key="8">
    <source>
        <dbReference type="ARBA" id="ARBA00023306"/>
    </source>
</evidence>